<sequence length="304" mass="32752">MLEITGLVKVYPGPVAALQGIDLDVPPGMFGLLGPNGAGKSTLMRVLAGLLEPTSGRVTLDGIDVLDKPDWLRERLGYLPQDFGFYAHLSGRDMLLHLLRLKGVQAPGGLNGLADELLERVNLTFAAKRPVKSYSGGMRQRLGIAQAIAGDPRLLIVDEPTAGLDPEERLRFYHLLAQLAEQRLVLLSTHIVEDVAVLCPRFAVIRGGRLLARTTPRAAREAVAGLIFEGVVSPGELPELRATRQVTQELLVEGRHLVRLYEPSGAAPMGFQAVTPTLEDAYLVLMRAGALPGLETSAAAEVRP</sequence>
<evidence type="ECO:0000256" key="4">
    <source>
        <dbReference type="ARBA" id="ARBA00022840"/>
    </source>
</evidence>
<dbReference type="PROSITE" id="PS50893">
    <property type="entry name" value="ABC_TRANSPORTER_2"/>
    <property type="match status" value="1"/>
</dbReference>
<dbReference type="InterPro" id="IPR003593">
    <property type="entry name" value="AAA+_ATPase"/>
</dbReference>
<dbReference type="Proteomes" id="UP000696931">
    <property type="component" value="Unassembled WGS sequence"/>
</dbReference>
<dbReference type="GO" id="GO:0016887">
    <property type="term" value="F:ATP hydrolysis activity"/>
    <property type="evidence" value="ECO:0007669"/>
    <property type="project" value="InterPro"/>
</dbReference>
<dbReference type="SUPFAM" id="SSF52540">
    <property type="entry name" value="P-loop containing nucleoside triphosphate hydrolases"/>
    <property type="match status" value="1"/>
</dbReference>
<dbReference type="CDD" id="cd03264">
    <property type="entry name" value="ABC_drug_resistance_like"/>
    <property type="match status" value="1"/>
</dbReference>
<evidence type="ECO:0000256" key="2">
    <source>
        <dbReference type="ARBA" id="ARBA00022448"/>
    </source>
</evidence>
<keyword evidence="3" id="KW-0547">Nucleotide-binding</keyword>
<dbReference type="InterPro" id="IPR003439">
    <property type="entry name" value="ABC_transporter-like_ATP-bd"/>
</dbReference>
<reference evidence="6" key="1">
    <citation type="submission" date="2020-07" db="EMBL/GenBank/DDBJ databases">
        <title>Huge and variable diversity of episymbiotic CPR bacteria and DPANN archaea in groundwater ecosystems.</title>
        <authorList>
            <person name="He C.Y."/>
            <person name="Keren R."/>
            <person name="Whittaker M."/>
            <person name="Farag I.F."/>
            <person name="Doudna J."/>
            <person name="Cate J.H.D."/>
            <person name="Banfield J.F."/>
        </authorList>
    </citation>
    <scope>NUCLEOTIDE SEQUENCE</scope>
    <source>
        <strain evidence="6">NC_groundwater_1813_Pr3_B-0.1um_71_17</strain>
    </source>
</reference>
<organism evidence="6 7">
    <name type="scientific">Eiseniibacteriota bacterium</name>
    <dbReference type="NCBI Taxonomy" id="2212470"/>
    <lineage>
        <taxon>Bacteria</taxon>
        <taxon>Candidatus Eiseniibacteriota</taxon>
    </lineage>
</organism>
<evidence type="ECO:0000313" key="6">
    <source>
        <dbReference type="EMBL" id="MBI5170012.1"/>
    </source>
</evidence>
<dbReference type="PANTHER" id="PTHR43335">
    <property type="entry name" value="ABC TRANSPORTER, ATP-BINDING PROTEIN"/>
    <property type="match status" value="1"/>
</dbReference>
<keyword evidence="2" id="KW-0813">Transport</keyword>
<evidence type="ECO:0000256" key="1">
    <source>
        <dbReference type="ARBA" id="ARBA00005417"/>
    </source>
</evidence>
<dbReference type="PROSITE" id="PS00211">
    <property type="entry name" value="ABC_TRANSPORTER_1"/>
    <property type="match status" value="1"/>
</dbReference>
<comment type="caution">
    <text evidence="6">The sequence shown here is derived from an EMBL/GenBank/DDBJ whole genome shotgun (WGS) entry which is preliminary data.</text>
</comment>
<evidence type="ECO:0000313" key="7">
    <source>
        <dbReference type="Proteomes" id="UP000696931"/>
    </source>
</evidence>
<accession>A0A933SCH9</accession>
<comment type="similarity">
    <text evidence="1">Belongs to the ABC transporter superfamily.</text>
</comment>
<evidence type="ECO:0000256" key="3">
    <source>
        <dbReference type="ARBA" id="ARBA00022741"/>
    </source>
</evidence>
<evidence type="ECO:0000259" key="5">
    <source>
        <dbReference type="PROSITE" id="PS50893"/>
    </source>
</evidence>
<dbReference type="AlphaFoldDB" id="A0A933SCH9"/>
<keyword evidence="4 6" id="KW-0067">ATP-binding</keyword>
<gene>
    <name evidence="6" type="ORF">HZA61_11025</name>
</gene>
<dbReference type="GO" id="GO:0005524">
    <property type="term" value="F:ATP binding"/>
    <property type="evidence" value="ECO:0007669"/>
    <property type="project" value="UniProtKB-KW"/>
</dbReference>
<dbReference type="PANTHER" id="PTHR43335:SF2">
    <property type="entry name" value="ABC TRANSPORTER, ATP-BINDING PROTEIN"/>
    <property type="match status" value="1"/>
</dbReference>
<protein>
    <submittedName>
        <fullName evidence="6">ABC transporter ATP-binding protein</fullName>
    </submittedName>
</protein>
<dbReference type="SMART" id="SM00382">
    <property type="entry name" value="AAA"/>
    <property type="match status" value="1"/>
</dbReference>
<feature type="domain" description="ABC transporter" evidence="5">
    <location>
        <begin position="2"/>
        <end position="232"/>
    </location>
</feature>
<proteinExistence type="inferred from homology"/>
<dbReference type="InterPro" id="IPR017871">
    <property type="entry name" value="ABC_transporter-like_CS"/>
</dbReference>
<dbReference type="InterPro" id="IPR027417">
    <property type="entry name" value="P-loop_NTPase"/>
</dbReference>
<dbReference type="Pfam" id="PF00005">
    <property type="entry name" value="ABC_tran"/>
    <property type="match status" value="1"/>
</dbReference>
<name>A0A933SCH9_UNCEI</name>
<dbReference type="Gene3D" id="3.40.50.300">
    <property type="entry name" value="P-loop containing nucleotide triphosphate hydrolases"/>
    <property type="match status" value="1"/>
</dbReference>
<dbReference type="EMBL" id="JACRIW010000078">
    <property type="protein sequence ID" value="MBI5170012.1"/>
    <property type="molecule type" value="Genomic_DNA"/>
</dbReference>